<accession>A0A1G9Z1Q1</accession>
<gene>
    <name evidence="2" type="ORF">SAMN04488074_13646</name>
</gene>
<sequence length="180" mass="19205">MTDMPEEWNGTAVVVVGDREIPCSARLRVATGLISGTDIPMASWEGAVEIRPELFEADPDLKAFLQSQHWQHVTLRLPDGREGLATLDGLHLDPAEHQLAHLFPAPELFLDGKAGAPFHDPVAAVTDSAPANDGRAAVRLATQGFPQGFSAGLSAEAPDTSEDRDQRGGPGQNNEPGLDR</sequence>
<evidence type="ECO:0000256" key="1">
    <source>
        <dbReference type="SAM" id="MobiDB-lite"/>
    </source>
</evidence>
<dbReference type="Proteomes" id="UP000199682">
    <property type="component" value="Unassembled WGS sequence"/>
</dbReference>
<reference evidence="3" key="1">
    <citation type="submission" date="2016-10" db="EMBL/GenBank/DDBJ databases">
        <authorList>
            <person name="Varghese N."/>
            <person name="Submissions S."/>
        </authorList>
    </citation>
    <scope>NUCLEOTIDE SEQUENCE [LARGE SCALE GENOMIC DNA]</scope>
    <source>
        <strain evidence="3">DSM 44796</strain>
    </source>
</reference>
<name>A0A1G9Z1Q1_9PSEU</name>
<organism evidence="2 3">
    <name type="scientific">Lentzea albidocapillata subsp. violacea</name>
    <dbReference type="NCBI Taxonomy" id="128104"/>
    <lineage>
        <taxon>Bacteria</taxon>
        <taxon>Bacillati</taxon>
        <taxon>Actinomycetota</taxon>
        <taxon>Actinomycetes</taxon>
        <taxon>Pseudonocardiales</taxon>
        <taxon>Pseudonocardiaceae</taxon>
        <taxon>Lentzea</taxon>
    </lineage>
</organism>
<evidence type="ECO:0000313" key="3">
    <source>
        <dbReference type="Proteomes" id="UP000199682"/>
    </source>
</evidence>
<dbReference type="RefSeq" id="WP_090015135.1">
    <property type="nucleotide sequence ID" value="NZ_FNET01000036.1"/>
</dbReference>
<proteinExistence type="predicted"/>
<dbReference type="AlphaFoldDB" id="A0A1G9Z1Q1"/>
<feature type="region of interest" description="Disordered" evidence="1">
    <location>
        <begin position="147"/>
        <end position="180"/>
    </location>
</feature>
<dbReference type="EMBL" id="FNET01000036">
    <property type="protein sequence ID" value="SDN14633.1"/>
    <property type="molecule type" value="Genomic_DNA"/>
</dbReference>
<protein>
    <submittedName>
        <fullName evidence="2">Uncharacterized protein</fullName>
    </submittedName>
</protein>
<evidence type="ECO:0000313" key="2">
    <source>
        <dbReference type="EMBL" id="SDN14633.1"/>
    </source>
</evidence>